<proteinExistence type="predicted"/>
<dbReference type="AlphaFoldDB" id="A0A161LZ08"/>
<comment type="caution">
    <text evidence="1">The sequence shown here is derived from an EMBL/GenBank/DDBJ whole genome shotgun (WGS) entry which is preliminary data.</text>
</comment>
<name>A0A161LZ08_9ACTN</name>
<dbReference type="EMBL" id="BDCX01000023">
    <property type="protein sequence ID" value="GAT71199.1"/>
    <property type="molecule type" value="Genomic_DNA"/>
</dbReference>
<evidence type="ECO:0000313" key="1">
    <source>
        <dbReference type="EMBL" id="GAT71199.1"/>
    </source>
</evidence>
<reference evidence="2" key="2">
    <citation type="submission" date="2016-04" db="EMBL/GenBank/DDBJ databases">
        <title>Planomonospora sphaerica JCM9374 whole genome shotgun sequence.</title>
        <authorList>
            <person name="Suzuki T."/>
            <person name="Dohra H."/>
            <person name="Kodani S."/>
        </authorList>
    </citation>
    <scope>NUCLEOTIDE SEQUENCE [LARGE SCALE GENOMIC DNA]</scope>
    <source>
        <strain evidence="2">JCM 9374</strain>
    </source>
</reference>
<gene>
    <name evidence="1" type="ORF">PS9374_06890</name>
</gene>
<dbReference type="RefSeq" id="WP_068904116.1">
    <property type="nucleotide sequence ID" value="NZ_BDCX01000023.1"/>
</dbReference>
<sequence length="145" mass="15334">MPNLGPMELLIIGSFLALLAVAAIALMRRSARPSIPAPRLDPAELHHRVRDLTAQGRAIQAIKLVREQTGLGLADAKRYADDVAAGRAPLPPGGAQGVTRRGGADLAGRVRELKAAGRAEQALFLVRGETGMAEADARRFVDAIE</sequence>
<dbReference type="Proteomes" id="UP000077701">
    <property type="component" value="Unassembled WGS sequence"/>
</dbReference>
<dbReference type="InterPro" id="IPR014719">
    <property type="entry name" value="Ribosomal_bL12_C/ClpS-like"/>
</dbReference>
<dbReference type="Gene3D" id="3.30.1390.10">
    <property type="match status" value="1"/>
</dbReference>
<reference evidence="1 2" key="1">
    <citation type="journal article" date="2016" name="Genome Announc.">
        <title>Draft Genome Sequence of Planomonospora sphaerica JCM9374, a Rare Actinomycete.</title>
        <authorList>
            <person name="Dohra H."/>
            <person name="Suzuki T."/>
            <person name="Inoue Y."/>
            <person name="Kodani S."/>
        </authorList>
    </citation>
    <scope>NUCLEOTIDE SEQUENCE [LARGE SCALE GENOMIC DNA]</scope>
    <source>
        <strain evidence="1 2">JCM 9374</strain>
    </source>
</reference>
<organism evidence="1 2">
    <name type="scientific">Planomonospora sphaerica</name>
    <dbReference type="NCBI Taxonomy" id="161355"/>
    <lineage>
        <taxon>Bacteria</taxon>
        <taxon>Bacillati</taxon>
        <taxon>Actinomycetota</taxon>
        <taxon>Actinomycetes</taxon>
        <taxon>Streptosporangiales</taxon>
        <taxon>Streptosporangiaceae</taxon>
        <taxon>Planomonospora</taxon>
    </lineage>
</organism>
<dbReference type="OrthoDB" id="5186438at2"/>
<accession>A0A161LZ08</accession>
<dbReference type="STRING" id="161355.PS9374_06890"/>
<evidence type="ECO:0000313" key="2">
    <source>
        <dbReference type="Proteomes" id="UP000077701"/>
    </source>
</evidence>
<keyword evidence="2" id="KW-1185">Reference proteome</keyword>
<evidence type="ECO:0008006" key="3">
    <source>
        <dbReference type="Google" id="ProtNLM"/>
    </source>
</evidence>
<protein>
    <recommendedName>
        <fullName evidence="3">50S ribosomal protein L7/L12</fullName>
    </recommendedName>
</protein>